<evidence type="ECO:0000313" key="1">
    <source>
        <dbReference type="EMBL" id="CAI9560070.1"/>
    </source>
</evidence>
<feature type="non-terminal residue" evidence="1">
    <location>
        <position position="1"/>
    </location>
</feature>
<comment type="caution">
    <text evidence="1">The sequence shown here is derived from an EMBL/GenBank/DDBJ whole genome shotgun (WGS) entry which is preliminary data.</text>
</comment>
<organism evidence="1 2">
    <name type="scientific">Staurois parvus</name>
    <dbReference type="NCBI Taxonomy" id="386267"/>
    <lineage>
        <taxon>Eukaryota</taxon>
        <taxon>Metazoa</taxon>
        <taxon>Chordata</taxon>
        <taxon>Craniata</taxon>
        <taxon>Vertebrata</taxon>
        <taxon>Euteleostomi</taxon>
        <taxon>Amphibia</taxon>
        <taxon>Batrachia</taxon>
        <taxon>Anura</taxon>
        <taxon>Neobatrachia</taxon>
        <taxon>Ranoidea</taxon>
        <taxon>Ranidae</taxon>
        <taxon>Staurois</taxon>
    </lineage>
</organism>
<dbReference type="EMBL" id="CATNWA010010548">
    <property type="protein sequence ID" value="CAI9560070.1"/>
    <property type="molecule type" value="Genomic_DNA"/>
</dbReference>
<proteinExistence type="predicted"/>
<dbReference type="Proteomes" id="UP001162483">
    <property type="component" value="Unassembled WGS sequence"/>
</dbReference>
<accession>A0ABN9CK67</accession>
<keyword evidence="2" id="KW-1185">Reference proteome</keyword>
<sequence>RRYLRPWLSVTGSQPVISRRHPVIAECYRRGKRTVCKQYTSLLCQNQHTALYGSA</sequence>
<protein>
    <submittedName>
        <fullName evidence="1">Uncharacterized protein</fullName>
    </submittedName>
</protein>
<reference evidence="1" key="1">
    <citation type="submission" date="2023-05" db="EMBL/GenBank/DDBJ databases">
        <authorList>
            <person name="Stuckert A."/>
        </authorList>
    </citation>
    <scope>NUCLEOTIDE SEQUENCE</scope>
</reference>
<evidence type="ECO:0000313" key="2">
    <source>
        <dbReference type="Proteomes" id="UP001162483"/>
    </source>
</evidence>
<name>A0ABN9CK67_9NEOB</name>
<gene>
    <name evidence="1" type="ORF">SPARVUS_LOCUS5180599</name>
</gene>